<sequence>MNGLGNCKASCRLTDTSERVYVVVALEVANAFNSARWKKIEEALCSKRVPWKSSVTTYATEQSHLVKRTSNRNMWGSKGVGSRATLIESDVRRSLQGEFRRNHKAFIVNTCALCV</sequence>
<reference evidence="1 2" key="1">
    <citation type="submission" date="2019-08" db="EMBL/GenBank/DDBJ databases">
        <authorList>
            <person name="Alioto T."/>
            <person name="Alioto T."/>
            <person name="Gomez Garrido J."/>
        </authorList>
    </citation>
    <scope>NUCLEOTIDE SEQUENCE [LARGE SCALE GENOMIC DNA]</scope>
</reference>
<dbReference type="OrthoDB" id="411871at2759"/>
<evidence type="ECO:0000313" key="1">
    <source>
        <dbReference type="EMBL" id="VVC44441.1"/>
    </source>
</evidence>
<dbReference type="EMBL" id="CABPRJ010002380">
    <property type="protein sequence ID" value="VVC44441.1"/>
    <property type="molecule type" value="Genomic_DNA"/>
</dbReference>
<accession>A0A5E4NL40</accession>
<keyword evidence="2" id="KW-1185">Reference proteome</keyword>
<name>A0A5E4NL40_9HEMI</name>
<dbReference type="AlphaFoldDB" id="A0A5E4NL40"/>
<organism evidence="1 2">
    <name type="scientific">Cinara cedri</name>
    <dbReference type="NCBI Taxonomy" id="506608"/>
    <lineage>
        <taxon>Eukaryota</taxon>
        <taxon>Metazoa</taxon>
        <taxon>Ecdysozoa</taxon>
        <taxon>Arthropoda</taxon>
        <taxon>Hexapoda</taxon>
        <taxon>Insecta</taxon>
        <taxon>Pterygota</taxon>
        <taxon>Neoptera</taxon>
        <taxon>Paraneoptera</taxon>
        <taxon>Hemiptera</taxon>
        <taxon>Sternorrhyncha</taxon>
        <taxon>Aphidomorpha</taxon>
        <taxon>Aphidoidea</taxon>
        <taxon>Aphididae</taxon>
        <taxon>Lachninae</taxon>
        <taxon>Cinara</taxon>
    </lineage>
</organism>
<evidence type="ECO:0008006" key="3">
    <source>
        <dbReference type="Google" id="ProtNLM"/>
    </source>
</evidence>
<gene>
    <name evidence="1" type="ORF">CINCED_3A010868</name>
</gene>
<proteinExistence type="predicted"/>
<dbReference type="Proteomes" id="UP000325440">
    <property type="component" value="Unassembled WGS sequence"/>
</dbReference>
<evidence type="ECO:0000313" key="2">
    <source>
        <dbReference type="Proteomes" id="UP000325440"/>
    </source>
</evidence>
<protein>
    <recommendedName>
        <fullName evidence="3">Reverse transcriptase domain</fullName>
    </recommendedName>
</protein>